<evidence type="ECO:0000256" key="8">
    <source>
        <dbReference type="ARBA" id="ARBA00022801"/>
    </source>
</evidence>
<keyword evidence="10" id="KW-0573">Peptidoglycan synthesis</keyword>
<reference evidence="18 19" key="1">
    <citation type="submission" date="2018-06" db="EMBL/GenBank/DDBJ databases">
        <title>Genomic Encyclopedia of Type Strains, Phase IV (KMG-IV): sequencing the most valuable type-strain genomes for metagenomic binning, comparative biology and taxonomic classification.</title>
        <authorList>
            <person name="Goeker M."/>
        </authorList>
    </citation>
    <scope>NUCLEOTIDE SEQUENCE [LARGE SCALE GENOMIC DNA]</scope>
    <source>
        <strain evidence="18 19">DSM 25520</strain>
    </source>
</reference>
<comment type="caution">
    <text evidence="18">The sequence shown here is derived from an EMBL/GenBank/DDBJ whole genome shotgun (WGS) entry which is preliminary data.</text>
</comment>
<comment type="function">
    <text evidence="1">Removes C-terminal D-alanyl residues from sugar-peptide cell wall precursors.</text>
</comment>
<dbReference type="EMBL" id="QNRQ01000002">
    <property type="protein sequence ID" value="RBP41660.1"/>
    <property type="molecule type" value="Genomic_DNA"/>
</dbReference>
<dbReference type="EC" id="3.4.16.4" evidence="4"/>
<dbReference type="InterPro" id="IPR037167">
    <property type="entry name" value="Peptidase_S11_C_sf"/>
</dbReference>
<evidence type="ECO:0000313" key="18">
    <source>
        <dbReference type="EMBL" id="RBP41660.1"/>
    </source>
</evidence>
<sequence length="427" mass="45935">MSTTQTVHMFSLKQSRRVALSVALALSPALIAPQLVFAAPAAQTAPAAPEAPATLPAASGQTTGHLATVSELSSIPAPTLAAKAWVTLDANSGQIIAGQNINDKVEPASLTKIMAAYVVFQAIENKRLSLDQKVNVSEKAWRTEGSRMFIKVNTQVSVDDLLQGVIVQSGNDATVALAEAVAGSESAFAAMMNQEAARQGLTDTHFTNAAGLPDPDHMTTVHDLGIMAMNLVRDFPQYLHYYSQKEFTYNKIKQPNRNRLLWADPTVDGLKTGHTSSAGYCLVSTALRDGRRVVSVLVGAASDSARAENSLKLLNWSFQNFDTVKVLDSTKPLVQARVWQGQQETVGLGQSKPVWLTVPRGKGPEVKPEARYTQPLLAPLTKGAQVGTVAFSLDGKLLREEPLQVLDSVAEAGFFGRMVDKVRLMFQ</sequence>
<dbReference type="Pfam" id="PF00768">
    <property type="entry name" value="Peptidase_S11"/>
    <property type="match status" value="1"/>
</dbReference>
<evidence type="ECO:0000256" key="9">
    <source>
        <dbReference type="ARBA" id="ARBA00022960"/>
    </source>
</evidence>
<keyword evidence="6" id="KW-0645">Protease</keyword>
<dbReference type="AlphaFoldDB" id="A0A366HIY8"/>
<feature type="signal peptide" evidence="16">
    <location>
        <begin position="1"/>
        <end position="38"/>
    </location>
</feature>
<evidence type="ECO:0000256" key="16">
    <source>
        <dbReference type="SAM" id="SignalP"/>
    </source>
</evidence>
<evidence type="ECO:0000256" key="1">
    <source>
        <dbReference type="ARBA" id="ARBA00003217"/>
    </source>
</evidence>
<dbReference type="SMART" id="SM00936">
    <property type="entry name" value="PBP5_C"/>
    <property type="match status" value="1"/>
</dbReference>
<dbReference type="InterPro" id="IPR018044">
    <property type="entry name" value="Peptidase_S11"/>
</dbReference>
<dbReference type="SUPFAM" id="SSF69189">
    <property type="entry name" value="Penicillin-binding protein associated domain"/>
    <property type="match status" value="1"/>
</dbReference>
<dbReference type="Pfam" id="PF07943">
    <property type="entry name" value="PBP5_C"/>
    <property type="match status" value="1"/>
</dbReference>
<dbReference type="GO" id="GO:0008360">
    <property type="term" value="P:regulation of cell shape"/>
    <property type="evidence" value="ECO:0007669"/>
    <property type="project" value="UniProtKB-KW"/>
</dbReference>
<dbReference type="RefSeq" id="WP_379881463.1">
    <property type="nucleotide sequence ID" value="NZ_JACCEU010000002.1"/>
</dbReference>
<evidence type="ECO:0000256" key="13">
    <source>
        <dbReference type="PIRSR" id="PIRSR618044-1"/>
    </source>
</evidence>
<keyword evidence="5" id="KW-0121">Carboxypeptidase</keyword>
<keyword evidence="19" id="KW-1185">Reference proteome</keyword>
<dbReference type="InterPro" id="IPR012907">
    <property type="entry name" value="Peptidase_S11_C"/>
</dbReference>
<dbReference type="PRINTS" id="PR00725">
    <property type="entry name" value="DADACBPTASE1"/>
</dbReference>
<evidence type="ECO:0000259" key="17">
    <source>
        <dbReference type="SMART" id="SM00936"/>
    </source>
</evidence>
<comment type="similarity">
    <text evidence="3 15">Belongs to the peptidase S11 family.</text>
</comment>
<dbReference type="PANTHER" id="PTHR21581">
    <property type="entry name" value="D-ALANYL-D-ALANINE CARBOXYPEPTIDASE"/>
    <property type="match status" value="1"/>
</dbReference>
<dbReference type="GO" id="GO:0006508">
    <property type="term" value="P:proteolysis"/>
    <property type="evidence" value="ECO:0007669"/>
    <property type="project" value="UniProtKB-KW"/>
</dbReference>
<feature type="active site" description="Proton acceptor" evidence="13">
    <location>
        <position position="112"/>
    </location>
</feature>
<dbReference type="GO" id="GO:0009252">
    <property type="term" value="P:peptidoglycan biosynthetic process"/>
    <property type="evidence" value="ECO:0007669"/>
    <property type="project" value="UniProtKB-UniPathway"/>
</dbReference>
<evidence type="ECO:0000256" key="7">
    <source>
        <dbReference type="ARBA" id="ARBA00022729"/>
    </source>
</evidence>
<evidence type="ECO:0000256" key="2">
    <source>
        <dbReference type="ARBA" id="ARBA00004752"/>
    </source>
</evidence>
<evidence type="ECO:0000256" key="3">
    <source>
        <dbReference type="ARBA" id="ARBA00007164"/>
    </source>
</evidence>
<evidence type="ECO:0000256" key="5">
    <source>
        <dbReference type="ARBA" id="ARBA00022645"/>
    </source>
</evidence>
<accession>A0A366HIY8</accession>
<keyword evidence="7 16" id="KW-0732">Signal</keyword>
<evidence type="ECO:0000256" key="11">
    <source>
        <dbReference type="ARBA" id="ARBA00023316"/>
    </source>
</evidence>
<evidence type="ECO:0000256" key="15">
    <source>
        <dbReference type="RuleBase" id="RU004016"/>
    </source>
</evidence>
<organism evidence="18 19">
    <name type="scientific">Eoetvoesiella caeni</name>
    <dbReference type="NCBI Taxonomy" id="645616"/>
    <lineage>
        <taxon>Bacteria</taxon>
        <taxon>Pseudomonadati</taxon>
        <taxon>Pseudomonadota</taxon>
        <taxon>Betaproteobacteria</taxon>
        <taxon>Burkholderiales</taxon>
        <taxon>Alcaligenaceae</taxon>
        <taxon>Eoetvoesiella</taxon>
    </lineage>
</organism>
<dbReference type="SUPFAM" id="SSF56601">
    <property type="entry name" value="beta-lactamase/transpeptidase-like"/>
    <property type="match status" value="1"/>
</dbReference>
<dbReference type="InterPro" id="IPR012338">
    <property type="entry name" value="Beta-lactam/transpept-like"/>
</dbReference>
<feature type="active site" evidence="13">
    <location>
        <position position="169"/>
    </location>
</feature>
<dbReference type="Proteomes" id="UP000253628">
    <property type="component" value="Unassembled WGS sequence"/>
</dbReference>
<evidence type="ECO:0000313" key="19">
    <source>
        <dbReference type="Proteomes" id="UP000253628"/>
    </source>
</evidence>
<proteinExistence type="inferred from homology"/>
<evidence type="ECO:0000256" key="6">
    <source>
        <dbReference type="ARBA" id="ARBA00022670"/>
    </source>
</evidence>
<dbReference type="GO" id="GO:0071555">
    <property type="term" value="P:cell wall organization"/>
    <property type="evidence" value="ECO:0007669"/>
    <property type="project" value="UniProtKB-KW"/>
</dbReference>
<keyword evidence="11" id="KW-0961">Cell wall biogenesis/degradation</keyword>
<protein>
    <recommendedName>
        <fullName evidence="4">serine-type D-Ala-D-Ala carboxypeptidase</fullName>
        <ecNumber evidence="4">3.4.16.4</ecNumber>
    </recommendedName>
</protein>
<feature type="domain" description="Peptidase S11 D-Ala-D-Ala carboxypeptidase A C-terminal" evidence="17">
    <location>
        <begin position="321"/>
        <end position="411"/>
    </location>
</feature>
<evidence type="ECO:0000256" key="10">
    <source>
        <dbReference type="ARBA" id="ARBA00022984"/>
    </source>
</evidence>
<dbReference type="InterPro" id="IPR001967">
    <property type="entry name" value="Peptidase_S11_N"/>
</dbReference>
<dbReference type="UniPathway" id="UPA00219"/>
<evidence type="ECO:0000256" key="12">
    <source>
        <dbReference type="ARBA" id="ARBA00034000"/>
    </source>
</evidence>
<feature type="active site" description="Acyl-ester intermediate" evidence="13">
    <location>
        <position position="109"/>
    </location>
</feature>
<dbReference type="InterPro" id="IPR015956">
    <property type="entry name" value="Peniciliin-bd_prot_C_sf"/>
</dbReference>
<dbReference type="Gene3D" id="3.40.710.10">
    <property type="entry name" value="DD-peptidase/beta-lactamase superfamily"/>
    <property type="match status" value="1"/>
</dbReference>
<dbReference type="Gene3D" id="2.60.410.10">
    <property type="entry name" value="D-Ala-D-Ala carboxypeptidase, C-terminal domain"/>
    <property type="match status" value="1"/>
</dbReference>
<comment type="pathway">
    <text evidence="2">Cell wall biogenesis; peptidoglycan biosynthesis.</text>
</comment>
<evidence type="ECO:0000256" key="14">
    <source>
        <dbReference type="PIRSR" id="PIRSR618044-2"/>
    </source>
</evidence>
<keyword evidence="9" id="KW-0133">Cell shape</keyword>
<dbReference type="GO" id="GO:0009002">
    <property type="term" value="F:serine-type D-Ala-D-Ala carboxypeptidase activity"/>
    <property type="evidence" value="ECO:0007669"/>
    <property type="project" value="UniProtKB-EC"/>
</dbReference>
<dbReference type="PANTHER" id="PTHR21581:SF6">
    <property type="entry name" value="TRAFFICKING PROTEIN PARTICLE COMPLEX SUBUNIT 12"/>
    <property type="match status" value="1"/>
</dbReference>
<gene>
    <name evidence="18" type="ORF">DFR37_10239</name>
</gene>
<name>A0A366HIY8_9BURK</name>
<keyword evidence="8" id="KW-0378">Hydrolase</keyword>
<comment type="catalytic activity">
    <reaction evidence="12">
        <text>Preferential cleavage: (Ac)2-L-Lys-D-Ala-|-D-Ala. Also transpeptidation of peptidyl-alanyl moieties that are N-acyl substituents of D-alanine.</text>
        <dbReference type="EC" id="3.4.16.4"/>
    </reaction>
</comment>
<feature type="chain" id="PRO_5016635868" description="serine-type D-Ala-D-Ala carboxypeptidase" evidence="16">
    <location>
        <begin position="39"/>
        <end position="427"/>
    </location>
</feature>
<evidence type="ECO:0000256" key="4">
    <source>
        <dbReference type="ARBA" id="ARBA00012448"/>
    </source>
</evidence>
<feature type="binding site" evidence="14">
    <location>
        <position position="271"/>
    </location>
    <ligand>
        <name>substrate</name>
    </ligand>
</feature>